<feature type="coiled-coil region" evidence="1">
    <location>
        <begin position="1548"/>
        <end position="1582"/>
    </location>
</feature>
<feature type="coiled-coil region" evidence="1">
    <location>
        <begin position="2026"/>
        <end position="2107"/>
    </location>
</feature>
<gene>
    <name evidence="5" type="primary">mspD</name>
    <name evidence="5" type="ordered locus">MARTH_orf481</name>
</gene>
<dbReference type="NCBIfam" id="TIGR02184">
    <property type="entry name" value="Myco_arth_vir_N"/>
    <property type="match status" value="1"/>
</dbReference>
<feature type="coiled-coil region" evidence="1">
    <location>
        <begin position="1797"/>
        <end position="1873"/>
    </location>
</feature>
<evidence type="ECO:0000259" key="4">
    <source>
        <dbReference type="Pfam" id="PF09610"/>
    </source>
</evidence>
<dbReference type="EMBL" id="CP001047">
    <property type="protein sequence ID" value="ACF07314.1"/>
    <property type="molecule type" value="Genomic_DNA"/>
</dbReference>
<organism evidence="5 6">
    <name type="scientific">Metamycoplasma arthritidis (strain 158L3-1)</name>
    <name type="common">Mycoplasma arthritidis</name>
    <dbReference type="NCBI Taxonomy" id="243272"/>
    <lineage>
        <taxon>Bacteria</taxon>
        <taxon>Bacillati</taxon>
        <taxon>Mycoplasmatota</taxon>
        <taxon>Mycoplasmoidales</taxon>
        <taxon>Metamycoplasmataceae</taxon>
        <taxon>Metamycoplasma</taxon>
    </lineage>
</organism>
<dbReference type="InterPro" id="IPR011732">
    <property type="entry name" value="Mycoplasma_virulence_signal"/>
</dbReference>
<evidence type="ECO:0000256" key="2">
    <source>
        <dbReference type="SAM" id="MobiDB-lite"/>
    </source>
</evidence>
<protein>
    <submittedName>
        <fullName evidence="5">Massive surface protein MspD</fullName>
    </submittedName>
</protein>
<evidence type="ECO:0000256" key="1">
    <source>
        <dbReference type="SAM" id="Coils"/>
    </source>
</evidence>
<dbReference type="Pfam" id="PF09610">
    <property type="entry name" value="Myco_arth_vir_N"/>
    <property type="match status" value="1"/>
</dbReference>
<feature type="coiled-coil region" evidence="1">
    <location>
        <begin position="2301"/>
        <end position="2398"/>
    </location>
</feature>
<dbReference type="RefSeq" id="WP_012498271.1">
    <property type="nucleotide sequence ID" value="NC_011025.1"/>
</dbReference>
<accession>B3PMR2</accession>
<keyword evidence="1" id="KW-0175">Coiled coil</keyword>
<evidence type="ECO:0000256" key="3">
    <source>
        <dbReference type="SAM" id="SignalP"/>
    </source>
</evidence>
<feature type="compositionally biased region" description="Basic and acidic residues" evidence="2">
    <location>
        <begin position="923"/>
        <end position="934"/>
    </location>
</feature>
<feature type="region of interest" description="Disordered" evidence="2">
    <location>
        <begin position="923"/>
        <end position="964"/>
    </location>
</feature>
<dbReference type="Gene3D" id="1.10.287.1490">
    <property type="match status" value="1"/>
</dbReference>
<feature type="coiled-coil region" evidence="1">
    <location>
        <begin position="277"/>
        <end position="431"/>
    </location>
</feature>
<evidence type="ECO:0000313" key="5">
    <source>
        <dbReference type="EMBL" id="ACF07314.1"/>
    </source>
</evidence>
<keyword evidence="6" id="KW-1185">Reference proteome</keyword>
<keyword evidence="3" id="KW-0732">Signal</keyword>
<feature type="coiled-coil region" evidence="1">
    <location>
        <begin position="1737"/>
        <end position="1764"/>
    </location>
</feature>
<feature type="coiled-coil region" evidence="1">
    <location>
        <begin position="1899"/>
        <end position="1996"/>
    </location>
</feature>
<dbReference type="STRING" id="243272.MARTH_orf481"/>
<reference evidence="5 6" key="1">
    <citation type="journal article" date="2008" name="Infect. Immun.">
        <title>Genome of Mycoplasma arthritidis.</title>
        <authorList>
            <person name="Dybvig K."/>
            <person name="Zuhua C."/>
            <person name="Lao P."/>
            <person name="Jordan D.S."/>
            <person name="French C.T."/>
            <person name="Tu A.H."/>
            <person name="Loraine A.E."/>
        </authorList>
    </citation>
    <scope>NUCLEOTIDE SEQUENCE [LARGE SCALE GENOMIC DNA]</scope>
    <source>
        <strain evidence="5 6">158L3-1</strain>
    </source>
</reference>
<sequence>MSHAKKKKIAIIALSATAALLAAGTISGVLYSHSKESKKGKDNNKLPEVQDISELEKKIEAIRDSHKQNLKSEAWKILEALKITIKNAKKANNSRDLTEVISDFVRLIPLAEAYLGEIKKLPELKALAEELATTIDLSKEALKESKDKLKELEEKETKLKKETENLLKEIEETLAKVPNVGDLTLEIQKLINKLKDLKNTSEALQEQLLNSRLVEDAKKLNDANLKIKDAINKLQKRLLEKSPEELEKLAKEKIQDLEKSKKAVDDAKNISTLPNALESLKKDIETAKEIKEQANSKGLDELSKKLEDAIKEAESTLEKGKQKQEQIEKENEELKQKIDALVTKVNQDLLEVNKLTLQSEDSDFNKLKNEIEKDIQDATDLAKKAADATLLEYEDKALNAKKLAQTALDKLNELFNQKKEQELAKVELEKAYSALVSATEDTKKANDENTLPLAISKLETAISNASTSLAKYEALKEKELVKPIYGALEKSLETATKTLEDAKKRLESKKQEKAKIDAELKQKQGKFDAIKKTIEDVSTINNIPALQNAIKELSELKTETKALETSAKNAQYTEAENKVKKLLEDIAKLELEANVKLEKLKEEKERQEQEKKIIESLREKIEKITKNLEILSLKGDSQLKEASPKQTELAKTLEDLKEQLDEAKNVKEEIKNAKKETQLKAELDALDTAHKKAKQIQENIAKKISESDTEIENKIKIARQKLQELVAEVQNNFNSKNLPGLEANIANLETLQENANSISALTDAVESKHKKIAKQLVSDIASALLEAKTKQESLKKELENDKAIIDDINNKISEHQNTLEKAKTDANNATTIDDKKDKYKTLDETIKNIEKDIKKLEEKIKGIKDENKKQNTETKIKDLVEKLEETRADLKNKQTELETEVAKNNTEVQKLLEDADKAKKLADEAIADPKDDNKVSSAKEALDKSKADLEAKKDSLNGDSENQNKIIEKLAEIEQKEKDLVKAETKQKETDDEKAKELATKAKELYNELNSLVSELDPFEASKEYEDKISLVETKVTELEAENGFLNAKSPATRLKTNKHLEEAYKNLEELKEVAKQKASQARLKIQETKNRLQSDFDTLKEQIESIENELKSADTETKLDSLLEKIGTTSDNDKLFGKVKKLLEEISKFEKKDTIETLYNSTKALETQLNTIIANIAVAKNKLKSIEDKITELNEKYKMATEALASQNEITNNINQDDVDSLENEINRLKIAITNANNTKDNNESERVKDPKIIEGTNTNFSALKTAVQNATTTLQDKETALATKKAQNKALTDEAITKSMEAKNKINDATKLEDTNSNKIKNLTDALTQAGVAKGALESTLNALSKDKTNKSKVQTELGDLTSKIQDAKTKLDALTKTEAENLEKINDEIRKITKSLNDADDELTKQSDLKAKEDANETLKAVIDKAIVDKETQKQSINKLQTESQNQLNPKIQALETLINSLITKYNDNKAQIEIKKKTNNTKTEEALKNIQDAIKKANEVIAKENNDSTKENALNEAETTLNALKDNNLKNLLEDDLKNDSVNTKKINDKITEIDELLEKLKEEKLKLKQSQDERAKNLAIKAQDLYGELNSLVNGLDPFSASKEYEDKIKAVESKIQELEEGFLKADSEASKLKDNQNLKQTFQDLEGLKNTAKTKTEDARQNIANAKTNLKTEYESLKSEVNQIKSDFELNGTTYESLRILATRIGNGADDGKSFAKVNGLIDKIQKFGDQTQLLNDAKKLQETLNNLKAQIEQKLFVIQTEINKINGNLLNASSNLKTQNNFSGIANDDLDGLKTTIKALEEEIKRANQTKNDATAKRNSDNKIKEETQTNFDALTSAITSAEETIRTKKEELKTLQEKNNKIATEAINKSRVAKTELDNVNKLDDNSPEKINNLKNAISEAKKAKTELEEALTLLEKDVENKAKVQGELQALNAEITNAQNKLNLLMTSETEKLELIERKLEEIRNSLNTANQNLENQTELNAKETANEALKVAITDAKSNIEAPKNNLNNIHEESARKRADEKIKELENFIKSLEQKYQDTKEQIAQDRKIKVLVTKANEFTRNINQLASDLENLTIINDIETKIAELQEKLGKANNFINESDTQTLKEKNGLKESLIVLKTAITNTTKKISDKNSELDRKKQEINTMISELRQTYNQERMPEFDKLIGRPKSEVLNFIKKVREIDLKKIDELIKLVKQIDPNGTWKVYGQTRLSEAEGLKYAFNKMILHAEGTLDDFKREIIDNKRYLTENYNTLDALNKTIKPKDASNPDTLEKELKNFDEQIYKANSLIEQIDAKNSKFKEELKKELENLRALLTEARETSDQKHALLLKKRQENEQYIENSINKLKELKEKIEKNQGLPTLWEDAKDALSQINSWKNQLKDKKNADKLKDEITKDNSLNSITKQLLKEVVKNINFSKNYATTHPLNGDDLWNSFKPKVKKLEEIDEIFDRLSKVEKRNKIIDYRDFYNNFWSEIYILILKTLKNQFQTITHNNDENIKNLIKKWEETFTKNLAEWKNKDFKLIKKEWDLWLSEYQEARKDIYDDFWYTIYNLSQLSEMAKKGIKVLDALSELINLHDFV</sequence>
<dbReference type="HOGENOM" id="CLU_227271_0_0_14"/>
<feature type="coiled-coil region" evidence="1">
    <location>
        <begin position="455"/>
        <end position="732"/>
    </location>
</feature>
<dbReference type="Proteomes" id="UP000008812">
    <property type="component" value="Chromosome"/>
</dbReference>
<feature type="compositionally biased region" description="Basic and acidic residues" evidence="2">
    <location>
        <begin position="940"/>
        <end position="956"/>
    </location>
</feature>
<feature type="coiled-coil region" evidence="1">
    <location>
        <begin position="1484"/>
        <end position="1511"/>
    </location>
</feature>
<feature type="coiled-coil region" evidence="1">
    <location>
        <begin position="128"/>
        <end position="237"/>
    </location>
</feature>
<feature type="chain" id="PRO_5002794281" evidence="3">
    <location>
        <begin position="23"/>
        <end position="2592"/>
    </location>
</feature>
<name>B3PMR2_META1</name>
<feature type="coiled-coil region" evidence="1">
    <location>
        <begin position="1353"/>
        <end position="1446"/>
    </location>
</feature>
<dbReference type="KEGG" id="mat:MARTH_orf481"/>
<feature type="coiled-coil region" evidence="1">
    <location>
        <begin position="2133"/>
        <end position="2167"/>
    </location>
</feature>
<feature type="signal peptide" evidence="3">
    <location>
        <begin position="1"/>
        <end position="22"/>
    </location>
</feature>
<proteinExistence type="predicted"/>
<feature type="coiled-coil region" evidence="1">
    <location>
        <begin position="1607"/>
        <end position="1693"/>
    </location>
</feature>
<feature type="domain" description="Mycoplasma virulence signal" evidence="4">
    <location>
        <begin position="1"/>
        <end position="31"/>
    </location>
</feature>
<evidence type="ECO:0000313" key="6">
    <source>
        <dbReference type="Proteomes" id="UP000008812"/>
    </source>
</evidence>